<dbReference type="SUPFAM" id="SSF141000">
    <property type="entry name" value="Glu-tRNAGln amidotransferase C subunit"/>
    <property type="match status" value="1"/>
</dbReference>
<dbReference type="GO" id="GO:0070681">
    <property type="term" value="P:glutaminyl-tRNAGln biosynthesis via transamidation"/>
    <property type="evidence" value="ECO:0007669"/>
    <property type="project" value="TreeGrafter"/>
</dbReference>
<gene>
    <name evidence="2" type="primary">gatC</name>
    <name evidence="2" type="ORF">ENU08_04725</name>
    <name evidence="1" type="ORF">ENU41_01655</name>
</gene>
<proteinExistence type="predicted"/>
<evidence type="ECO:0000313" key="2">
    <source>
        <dbReference type="EMBL" id="HGQ64530.1"/>
    </source>
</evidence>
<dbReference type="Gene3D" id="1.10.20.60">
    <property type="entry name" value="Glu-tRNAGln amidotransferase C subunit, N-terminal domain"/>
    <property type="match status" value="1"/>
</dbReference>
<dbReference type="GO" id="GO:0006450">
    <property type="term" value="P:regulation of translational fidelity"/>
    <property type="evidence" value="ECO:0007669"/>
    <property type="project" value="InterPro"/>
</dbReference>
<reference evidence="2" key="1">
    <citation type="journal article" date="2020" name="mSystems">
        <title>Genome- and Community-Level Interaction Insights into Carbon Utilization and Element Cycling Functions of Hydrothermarchaeota in Hydrothermal Sediment.</title>
        <authorList>
            <person name="Zhou Z."/>
            <person name="Liu Y."/>
            <person name="Xu W."/>
            <person name="Pan J."/>
            <person name="Luo Z.H."/>
            <person name="Li M."/>
        </authorList>
    </citation>
    <scope>NUCLEOTIDE SEQUENCE [LARGE SCALE GENOMIC DNA]</scope>
    <source>
        <strain evidence="2">SpSt-637</strain>
        <strain evidence="1">SpSt-667</strain>
    </source>
</reference>
<accession>A0A7C4NPT7</accession>
<name>A0A7C4NPT7_9CREN</name>
<dbReference type="InterPro" id="IPR036113">
    <property type="entry name" value="Asp/Glu-ADT_sf_sub_c"/>
</dbReference>
<dbReference type="NCBIfam" id="TIGR00135">
    <property type="entry name" value="gatC"/>
    <property type="match status" value="1"/>
</dbReference>
<dbReference type="PANTHER" id="PTHR15004:SF0">
    <property type="entry name" value="GLUTAMYL-TRNA(GLN) AMIDOTRANSFERASE SUBUNIT C, MITOCHONDRIAL"/>
    <property type="match status" value="1"/>
</dbReference>
<dbReference type="GO" id="GO:0016740">
    <property type="term" value="F:transferase activity"/>
    <property type="evidence" value="ECO:0007669"/>
    <property type="project" value="UniProtKB-KW"/>
</dbReference>
<comment type="caution">
    <text evidence="2">The sequence shown here is derived from an EMBL/GenBank/DDBJ whole genome shotgun (WGS) entry which is preliminary data.</text>
</comment>
<organism evidence="2">
    <name type="scientific">Ignisphaera aggregans</name>
    <dbReference type="NCBI Taxonomy" id="334771"/>
    <lineage>
        <taxon>Archaea</taxon>
        <taxon>Thermoproteota</taxon>
        <taxon>Thermoprotei</taxon>
        <taxon>Desulfurococcales</taxon>
        <taxon>Desulfurococcaceae</taxon>
        <taxon>Ignisphaera</taxon>
    </lineage>
</organism>
<keyword evidence="2" id="KW-0808">Transferase</keyword>
<protein>
    <submittedName>
        <fullName evidence="2">Asp-tRNA(Asn)/Glu-tRNA(Gln) amidotransferase subunit GatC</fullName>
    </submittedName>
</protein>
<dbReference type="PANTHER" id="PTHR15004">
    <property type="entry name" value="GLUTAMYL-TRNA(GLN) AMIDOTRANSFERASE SUBUNIT C, MITOCHONDRIAL"/>
    <property type="match status" value="1"/>
</dbReference>
<dbReference type="EMBL" id="DTBD01000039">
    <property type="protein sequence ID" value="HGQ64530.1"/>
    <property type="molecule type" value="Genomic_DNA"/>
</dbReference>
<dbReference type="AlphaFoldDB" id="A0A7C4NPT7"/>
<sequence>MVYTSNDVIDRIERLALISFNDEERRKLLKELEKIIEMFNTVNMVEELDQWEPLYHVHDISLSLRDDNEVEEVDDERTMLRDNAILVNGYVKAPKTVT</sequence>
<dbReference type="EMBL" id="DTCK01000010">
    <property type="protein sequence ID" value="HGQ35370.1"/>
    <property type="molecule type" value="Genomic_DNA"/>
</dbReference>
<dbReference type="Pfam" id="PF02686">
    <property type="entry name" value="GatC"/>
    <property type="match status" value="1"/>
</dbReference>
<dbReference type="InterPro" id="IPR003837">
    <property type="entry name" value="GatC"/>
</dbReference>
<evidence type="ECO:0000313" key="1">
    <source>
        <dbReference type="EMBL" id="HGQ35370.1"/>
    </source>
</evidence>